<dbReference type="InterPro" id="IPR008927">
    <property type="entry name" value="6-PGluconate_DH-like_C_sf"/>
</dbReference>
<dbReference type="InterPro" id="IPR050988">
    <property type="entry name" value="Mannitol_DH/Oxidoreductase"/>
</dbReference>
<dbReference type="EC" id="1.1.1.67" evidence="4"/>
<organism evidence="4 5">
    <name type="scientific">Labrys monachus</name>
    <dbReference type="NCBI Taxonomy" id="217067"/>
    <lineage>
        <taxon>Bacteria</taxon>
        <taxon>Pseudomonadati</taxon>
        <taxon>Pseudomonadota</taxon>
        <taxon>Alphaproteobacteria</taxon>
        <taxon>Hyphomicrobiales</taxon>
        <taxon>Xanthobacteraceae</taxon>
        <taxon>Labrys</taxon>
    </lineage>
</organism>
<dbReference type="InterPro" id="IPR000669">
    <property type="entry name" value="Mannitol_DH"/>
</dbReference>
<comment type="caution">
    <text evidence="4">The sequence shown here is derived from an EMBL/GenBank/DDBJ whole genome shotgun (WGS) entry which is preliminary data.</text>
</comment>
<keyword evidence="5" id="KW-1185">Reference proteome</keyword>
<dbReference type="InterPro" id="IPR013328">
    <property type="entry name" value="6PGD_dom2"/>
</dbReference>
<name>A0ABU0FNA7_9HYPH</name>
<evidence type="ECO:0000313" key="5">
    <source>
        <dbReference type="Proteomes" id="UP001237448"/>
    </source>
</evidence>
<proteinExistence type="predicted"/>
<keyword evidence="1 4" id="KW-0560">Oxidoreductase</keyword>
<dbReference type="EC" id="1.1.1.289" evidence="4"/>
<dbReference type="SUPFAM" id="SSF51735">
    <property type="entry name" value="NAD(P)-binding Rossmann-fold domains"/>
    <property type="match status" value="1"/>
</dbReference>
<evidence type="ECO:0000256" key="1">
    <source>
        <dbReference type="ARBA" id="ARBA00023002"/>
    </source>
</evidence>
<feature type="domain" description="Mannitol dehydrogenase C-terminal" evidence="3">
    <location>
        <begin position="288"/>
        <end position="441"/>
    </location>
</feature>
<dbReference type="InterPro" id="IPR013118">
    <property type="entry name" value="Mannitol_DH_C"/>
</dbReference>
<dbReference type="Pfam" id="PF01232">
    <property type="entry name" value="Mannitol_dh"/>
    <property type="match status" value="1"/>
</dbReference>
<dbReference type="Pfam" id="PF08125">
    <property type="entry name" value="Mannitol_dh_C"/>
    <property type="match status" value="1"/>
</dbReference>
<dbReference type="GO" id="GO:0032115">
    <property type="term" value="F:sorbose reductase activity"/>
    <property type="evidence" value="ECO:0007669"/>
    <property type="project" value="UniProtKB-EC"/>
</dbReference>
<dbReference type="PANTHER" id="PTHR43362:SF1">
    <property type="entry name" value="MANNITOL DEHYDROGENASE 2-RELATED"/>
    <property type="match status" value="1"/>
</dbReference>
<evidence type="ECO:0000313" key="4">
    <source>
        <dbReference type="EMBL" id="MDQ0395852.1"/>
    </source>
</evidence>
<dbReference type="PANTHER" id="PTHR43362">
    <property type="entry name" value="MANNITOL DEHYDROGENASE DSF1-RELATED"/>
    <property type="match status" value="1"/>
</dbReference>
<protein>
    <submittedName>
        <fullName evidence="4">Mannitol 2-dehydrogenase/sorbose reductase</fullName>
        <ecNumber evidence="4">1.1.1.289</ecNumber>
        <ecNumber evidence="4">1.1.1.67</ecNumber>
    </submittedName>
</protein>
<sequence length="493" mass="53905">MTALSQATLDHLGASIAVPHYDRSVLLKGIVHIGVGNFHRVHQAVYVDRCLAAGATEWGICGVELIDSPAMRDKAQAYKAQDCLYTVTEFAPDGTSATRVVGSMVDYLHAPADPEAVLARMAHADTRIVSLTITEGGYNIDETSGAFVLATPEVAHDLAGGPPRTAFGFIVEALRRRRAAGIGPFTVMSCDNLRHNGDTARKAIVSFARALDADLAAWIDAEAAFPNSMVDRIAPQVPPEVRARVNAMNGIDDALPAISESFMQWVIEDRFCAGRPAFETVGVELRDDVVAFEFMKGRMLNASHVLLAYPALLCGQRIVHEALAERRFHDLLDAFLDRDVIPRLEAPRGISLTDYKDALLERFANPAVNDQILRLALDGAAKIPVFHSRTIEALLDTGGTLDREAFLVACFGRYLLGRDDAGHEFPVNEPHFGEADWQLLKSGDPLALLHTSLFERLRLFDHADFARLYQAYAEEIEHNSTSAALDRVLAVKG</sequence>
<dbReference type="EMBL" id="JAUSVK010000001">
    <property type="protein sequence ID" value="MDQ0395852.1"/>
    <property type="molecule type" value="Genomic_DNA"/>
</dbReference>
<evidence type="ECO:0000259" key="2">
    <source>
        <dbReference type="Pfam" id="PF01232"/>
    </source>
</evidence>
<dbReference type="GO" id="GO:0050086">
    <property type="term" value="F:mannitol 2-dehydrogenase activity"/>
    <property type="evidence" value="ECO:0007669"/>
    <property type="project" value="UniProtKB-EC"/>
</dbReference>
<reference evidence="4 5" key="1">
    <citation type="submission" date="2023-07" db="EMBL/GenBank/DDBJ databases">
        <title>Genomic Encyclopedia of Type Strains, Phase IV (KMG-IV): sequencing the most valuable type-strain genomes for metagenomic binning, comparative biology and taxonomic classification.</title>
        <authorList>
            <person name="Goeker M."/>
        </authorList>
    </citation>
    <scope>NUCLEOTIDE SEQUENCE [LARGE SCALE GENOMIC DNA]</scope>
    <source>
        <strain evidence="4 5">DSM 5896</strain>
    </source>
</reference>
<evidence type="ECO:0000259" key="3">
    <source>
        <dbReference type="Pfam" id="PF08125"/>
    </source>
</evidence>
<dbReference type="InterPro" id="IPR013131">
    <property type="entry name" value="Mannitol_DH_N"/>
</dbReference>
<dbReference type="RefSeq" id="WP_307435149.1">
    <property type="nucleotide sequence ID" value="NZ_JAUSVK010000001.1"/>
</dbReference>
<dbReference type="Gene3D" id="1.10.1040.10">
    <property type="entry name" value="N-(1-d-carboxylethyl)-l-norvaline Dehydrogenase, domain 2"/>
    <property type="match status" value="1"/>
</dbReference>
<dbReference type="Proteomes" id="UP001237448">
    <property type="component" value="Unassembled WGS sequence"/>
</dbReference>
<gene>
    <name evidence="4" type="ORF">J3R73_005644</name>
</gene>
<feature type="domain" description="Mannitol dehydrogenase N-terminal" evidence="2">
    <location>
        <begin position="29"/>
        <end position="279"/>
    </location>
</feature>
<dbReference type="InterPro" id="IPR036291">
    <property type="entry name" value="NAD(P)-bd_dom_sf"/>
</dbReference>
<dbReference type="SUPFAM" id="SSF48179">
    <property type="entry name" value="6-phosphogluconate dehydrogenase C-terminal domain-like"/>
    <property type="match status" value="1"/>
</dbReference>
<dbReference type="PRINTS" id="PR00084">
    <property type="entry name" value="MTLDHDRGNASE"/>
</dbReference>
<accession>A0ABU0FNA7</accession>
<dbReference type="Gene3D" id="3.40.50.720">
    <property type="entry name" value="NAD(P)-binding Rossmann-like Domain"/>
    <property type="match status" value="1"/>
</dbReference>